<dbReference type="PANTHER" id="PTHR34978:SF3">
    <property type="entry name" value="SLR0241 PROTEIN"/>
    <property type="match status" value="1"/>
</dbReference>
<keyword evidence="3" id="KW-1185">Reference proteome</keyword>
<dbReference type="KEGG" id="euz:DVS28_a2446"/>
<dbReference type="EMBL" id="CP031165">
    <property type="protein sequence ID" value="AXV07127.1"/>
    <property type="molecule type" value="Genomic_DNA"/>
</dbReference>
<accession>A0A346XY30</accession>
<dbReference type="InterPro" id="IPR052173">
    <property type="entry name" value="Beta-lactam_resp_regulator"/>
</dbReference>
<dbReference type="RefSeq" id="WP_114591674.1">
    <property type="nucleotide sequence ID" value="NZ_CAXIBR010000105.1"/>
</dbReference>
<keyword evidence="1" id="KW-0812">Transmembrane</keyword>
<feature type="transmembrane region" description="Helical" evidence="1">
    <location>
        <begin position="88"/>
        <end position="108"/>
    </location>
</feature>
<dbReference type="Proteomes" id="UP000264006">
    <property type="component" value="Chromosome"/>
</dbReference>
<gene>
    <name evidence="2" type="ORF">DVS28_a2446</name>
</gene>
<organism evidence="2 3">
    <name type="scientific">Euzebya pacifica</name>
    <dbReference type="NCBI Taxonomy" id="1608957"/>
    <lineage>
        <taxon>Bacteria</taxon>
        <taxon>Bacillati</taxon>
        <taxon>Actinomycetota</taxon>
        <taxon>Nitriliruptoria</taxon>
        <taxon>Euzebyales</taxon>
    </lineage>
</organism>
<proteinExistence type="predicted"/>
<keyword evidence="1" id="KW-0472">Membrane</keyword>
<dbReference type="OrthoDB" id="9785340at2"/>
<evidence type="ECO:0000313" key="2">
    <source>
        <dbReference type="EMBL" id="AXV07127.1"/>
    </source>
</evidence>
<dbReference type="AlphaFoldDB" id="A0A346XY30"/>
<feature type="transmembrane region" description="Helical" evidence="1">
    <location>
        <begin position="32"/>
        <end position="54"/>
    </location>
</feature>
<keyword evidence="1" id="KW-1133">Transmembrane helix</keyword>
<protein>
    <submittedName>
        <fullName evidence="2">Peptidase M48, Ste24p</fullName>
    </submittedName>
</protein>
<evidence type="ECO:0000313" key="3">
    <source>
        <dbReference type="Proteomes" id="UP000264006"/>
    </source>
</evidence>
<dbReference type="PANTHER" id="PTHR34978">
    <property type="entry name" value="POSSIBLE SENSOR-TRANSDUCER PROTEIN BLAR"/>
    <property type="match status" value="1"/>
</dbReference>
<evidence type="ECO:0000256" key="1">
    <source>
        <dbReference type="SAM" id="Phobius"/>
    </source>
</evidence>
<reference evidence="2 3" key="1">
    <citation type="submission" date="2018-09" db="EMBL/GenBank/DDBJ databases">
        <title>Complete genome sequence of Euzebya sp. DY32-46 isolated from seawater of Pacific Ocean.</title>
        <authorList>
            <person name="Xu L."/>
            <person name="Wu Y.-H."/>
            <person name="Xu X.-W."/>
        </authorList>
    </citation>
    <scope>NUCLEOTIDE SEQUENCE [LARGE SCALE GENOMIC DNA]</scope>
    <source>
        <strain evidence="2 3">DY32-46</strain>
    </source>
</reference>
<name>A0A346XY30_9ACTN</name>
<sequence length="318" mass="33125">MIHAAMLTAMGLGMLAWRPCRDLEARAPRAAVSMLLLSTAAVWVGSLGLVVEVITDAAGPAGTLVAACGTVLRDLLTGGLGWWQSSLLLAWVVLLPGRGLWCVANDVIGSRRLLRRVRKAPAVTPDVEPPAAGAARRPRRLAVLVDDLGTPAVTVGLLNPVVAVDAAFWADADPTERSVVLAHEQSHQRGRHGVVDAATRLLVAGLAPLPFVRHAGDCVRRHLEALADDAAVRRHDPRLVGVTLGQVALAARPGHGLGASGDAVWRVQRLIAPSPTASWRDHAILGASTATMAGTLVLGAVDTAGAVPLLLTPSFCPL</sequence>